<evidence type="ECO:0000313" key="2">
    <source>
        <dbReference type="EMBL" id="GMT23801.1"/>
    </source>
</evidence>
<dbReference type="EMBL" id="BTSY01000004">
    <property type="protein sequence ID" value="GMT23801.1"/>
    <property type="molecule type" value="Genomic_DNA"/>
</dbReference>
<evidence type="ECO:0000256" key="1">
    <source>
        <dbReference type="SAM" id="SignalP"/>
    </source>
</evidence>
<reference evidence="2" key="1">
    <citation type="submission" date="2023-10" db="EMBL/GenBank/DDBJ databases">
        <title>Genome assembly of Pristionchus species.</title>
        <authorList>
            <person name="Yoshida K."/>
            <person name="Sommer R.J."/>
        </authorList>
    </citation>
    <scope>NUCLEOTIDE SEQUENCE</scope>
    <source>
        <strain evidence="2">RS5133</strain>
    </source>
</reference>
<evidence type="ECO:0000313" key="3">
    <source>
        <dbReference type="Proteomes" id="UP001432322"/>
    </source>
</evidence>
<dbReference type="AlphaFoldDB" id="A0AAV5VW98"/>
<keyword evidence="3" id="KW-1185">Reference proteome</keyword>
<accession>A0AAV5VW98</accession>
<name>A0AAV5VW98_9BILA</name>
<gene>
    <name evidence="2" type="ORF">PFISCL1PPCAC_15098</name>
</gene>
<sequence length="119" mass="13749">MKSVLLLILIPLSMAVSEIDRVTVSDISDEEFDRYFERLLKRASESELDSVEDLQKAVVLCDREKEKDKISCIVPKYAEIVLKYNLSPEFKKTVIQAIKRKQVFKLDGSKRVDKVDLLD</sequence>
<protein>
    <submittedName>
        <fullName evidence="2">Uncharacterized protein</fullName>
    </submittedName>
</protein>
<keyword evidence="1" id="KW-0732">Signal</keyword>
<proteinExistence type="predicted"/>
<comment type="caution">
    <text evidence="2">The sequence shown here is derived from an EMBL/GenBank/DDBJ whole genome shotgun (WGS) entry which is preliminary data.</text>
</comment>
<feature type="signal peptide" evidence="1">
    <location>
        <begin position="1"/>
        <end position="15"/>
    </location>
</feature>
<organism evidence="2 3">
    <name type="scientific">Pristionchus fissidentatus</name>
    <dbReference type="NCBI Taxonomy" id="1538716"/>
    <lineage>
        <taxon>Eukaryota</taxon>
        <taxon>Metazoa</taxon>
        <taxon>Ecdysozoa</taxon>
        <taxon>Nematoda</taxon>
        <taxon>Chromadorea</taxon>
        <taxon>Rhabditida</taxon>
        <taxon>Rhabditina</taxon>
        <taxon>Diplogasteromorpha</taxon>
        <taxon>Diplogasteroidea</taxon>
        <taxon>Neodiplogasteridae</taxon>
        <taxon>Pristionchus</taxon>
    </lineage>
</organism>
<feature type="chain" id="PRO_5043944044" evidence="1">
    <location>
        <begin position="16"/>
        <end position="119"/>
    </location>
</feature>
<dbReference type="Proteomes" id="UP001432322">
    <property type="component" value="Unassembled WGS sequence"/>
</dbReference>